<name>A0A151XFQ2_9HYME</name>
<evidence type="ECO:0000313" key="2">
    <source>
        <dbReference type="Proteomes" id="UP000075809"/>
    </source>
</evidence>
<dbReference type="STRING" id="64791.A0A151XFQ2"/>
<protein>
    <submittedName>
        <fullName evidence="1">NAD-specific glutamate dehydrogenase</fullName>
    </submittedName>
</protein>
<dbReference type="Proteomes" id="UP000075809">
    <property type="component" value="Unassembled WGS sequence"/>
</dbReference>
<gene>
    <name evidence="1" type="ORF">ALC60_01808</name>
</gene>
<dbReference type="AlphaFoldDB" id="A0A151XFQ2"/>
<dbReference type="InterPro" id="IPR019651">
    <property type="entry name" value="Glutamate_DH_NAD-spec"/>
</dbReference>
<dbReference type="EMBL" id="KQ982182">
    <property type="protein sequence ID" value="KYQ59222.1"/>
    <property type="molecule type" value="Genomic_DNA"/>
</dbReference>
<reference evidence="1 2" key="1">
    <citation type="submission" date="2015-09" db="EMBL/GenBank/DDBJ databases">
        <title>Trachymyrmex zeteki WGS genome.</title>
        <authorList>
            <person name="Nygaard S."/>
            <person name="Hu H."/>
            <person name="Boomsma J."/>
            <person name="Zhang G."/>
        </authorList>
    </citation>
    <scope>NUCLEOTIDE SEQUENCE [LARGE SCALE GENOMIC DNA]</scope>
    <source>
        <strain evidence="1">Tzet28-1</strain>
        <tissue evidence="1">Whole body</tissue>
    </source>
</reference>
<sequence length="122" mass="13857">MVNSQYRYVESTTVEIEDQNVPFTTILFVESVSDGGCGRLVNDPQDVQSGDSARVLRSLTLRVVEVYRYRDHSGRIQVSFLHPGQNHRGNLFAGKKDFASPTECRVSSFKRCYPPLRFLQSP</sequence>
<keyword evidence="2" id="KW-1185">Reference proteome</keyword>
<accession>A0A151XFQ2</accession>
<organism evidence="1 2">
    <name type="scientific">Mycetomoellerius zeteki</name>
    <dbReference type="NCBI Taxonomy" id="64791"/>
    <lineage>
        <taxon>Eukaryota</taxon>
        <taxon>Metazoa</taxon>
        <taxon>Ecdysozoa</taxon>
        <taxon>Arthropoda</taxon>
        <taxon>Hexapoda</taxon>
        <taxon>Insecta</taxon>
        <taxon>Pterygota</taxon>
        <taxon>Neoptera</taxon>
        <taxon>Endopterygota</taxon>
        <taxon>Hymenoptera</taxon>
        <taxon>Apocrita</taxon>
        <taxon>Aculeata</taxon>
        <taxon>Formicoidea</taxon>
        <taxon>Formicidae</taxon>
        <taxon>Myrmicinae</taxon>
        <taxon>Mycetomoellerius</taxon>
    </lineage>
</organism>
<proteinExistence type="predicted"/>
<evidence type="ECO:0000313" key="1">
    <source>
        <dbReference type="EMBL" id="KYQ59222.1"/>
    </source>
</evidence>
<dbReference type="Pfam" id="PF10712">
    <property type="entry name" value="NAD-GH"/>
    <property type="match status" value="1"/>
</dbReference>